<name>A0A8E1W7N4_9PSEU</name>
<dbReference type="RefSeq" id="WP_183126710.1">
    <property type="nucleotide sequence ID" value="NZ_JACJHR010000092.1"/>
</dbReference>
<keyword evidence="1" id="KW-0001">2Fe-2S</keyword>
<dbReference type="PANTHER" id="PTHR21496">
    <property type="entry name" value="FERREDOXIN-RELATED"/>
    <property type="match status" value="1"/>
</dbReference>
<reference evidence="6 7" key="1">
    <citation type="submission" date="2020-08" db="EMBL/GenBank/DDBJ databases">
        <title>Amycolatopsis echigonensis JCM 21831.</title>
        <authorList>
            <person name="Tedsree N."/>
            <person name="Kuncharoen N."/>
            <person name="Likhitwitayawuid K."/>
            <person name="Tanasupawat S."/>
        </authorList>
    </citation>
    <scope>NUCLEOTIDE SEQUENCE [LARGE SCALE GENOMIC DNA]</scope>
    <source>
        <strain evidence="6 7">JCM 21831</strain>
    </source>
</reference>
<organism evidence="6 7">
    <name type="scientific">Amycolatopsis echigonensis</name>
    <dbReference type="NCBI Taxonomy" id="2576905"/>
    <lineage>
        <taxon>Bacteria</taxon>
        <taxon>Bacillati</taxon>
        <taxon>Actinomycetota</taxon>
        <taxon>Actinomycetes</taxon>
        <taxon>Pseudonocardiales</taxon>
        <taxon>Pseudonocardiaceae</taxon>
        <taxon>Amycolatopsis</taxon>
    </lineage>
</organism>
<dbReference type="AlphaFoldDB" id="A0A8E1W7N4"/>
<protein>
    <submittedName>
        <fullName evidence="6">Rieske (2Fe-2S) protein</fullName>
    </submittedName>
</protein>
<dbReference type="SUPFAM" id="SSF50022">
    <property type="entry name" value="ISP domain"/>
    <property type="match status" value="1"/>
</dbReference>
<dbReference type="Gene3D" id="2.102.10.10">
    <property type="entry name" value="Rieske [2Fe-2S] iron-sulphur domain"/>
    <property type="match status" value="1"/>
</dbReference>
<dbReference type="GO" id="GO:0051537">
    <property type="term" value="F:2 iron, 2 sulfur cluster binding"/>
    <property type="evidence" value="ECO:0007669"/>
    <property type="project" value="UniProtKB-KW"/>
</dbReference>
<dbReference type="Proteomes" id="UP000550260">
    <property type="component" value="Unassembled WGS sequence"/>
</dbReference>
<evidence type="ECO:0000313" key="7">
    <source>
        <dbReference type="Proteomes" id="UP000550260"/>
    </source>
</evidence>
<dbReference type="InterPro" id="IPR036922">
    <property type="entry name" value="Rieske_2Fe-2S_sf"/>
</dbReference>
<dbReference type="GO" id="GO:0016705">
    <property type="term" value="F:oxidoreductase activity, acting on paired donors, with incorporation or reduction of molecular oxygen"/>
    <property type="evidence" value="ECO:0007669"/>
    <property type="project" value="UniProtKB-ARBA"/>
</dbReference>
<gene>
    <name evidence="6" type="ORF">H5411_39245</name>
</gene>
<dbReference type="Pfam" id="PF00355">
    <property type="entry name" value="Rieske"/>
    <property type="match status" value="1"/>
</dbReference>
<dbReference type="EMBL" id="JACJHR010000092">
    <property type="protein sequence ID" value="MBB2505152.1"/>
    <property type="molecule type" value="Genomic_DNA"/>
</dbReference>
<accession>A0A8E1W7N4</accession>
<dbReference type="PROSITE" id="PS51296">
    <property type="entry name" value="RIESKE"/>
    <property type="match status" value="1"/>
</dbReference>
<dbReference type="InterPro" id="IPR017941">
    <property type="entry name" value="Rieske_2Fe-2S"/>
</dbReference>
<keyword evidence="4" id="KW-0411">Iron-sulfur</keyword>
<keyword evidence="2" id="KW-0479">Metal-binding</keyword>
<evidence type="ECO:0000256" key="2">
    <source>
        <dbReference type="ARBA" id="ARBA00022723"/>
    </source>
</evidence>
<feature type="domain" description="Rieske" evidence="5">
    <location>
        <begin position="7"/>
        <end position="118"/>
    </location>
</feature>
<evidence type="ECO:0000256" key="3">
    <source>
        <dbReference type="ARBA" id="ARBA00023004"/>
    </source>
</evidence>
<proteinExistence type="predicted"/>
<evidence type="ECO:0000313" key="6">
    <source>
        <dbReference type="EMBL" id="MBB2505152.1"/>
    </source>
</evidence>
<dbReference type="GO" id="GO:0046872">
    <property type="term" value="F:metal ion binding"/>
    <property type="evidence" value="ECO:0007669"/>
    <property type="project" value="UniProtKB-KW"/>
</dbReference>
<dbReference type="PANTHER" id="PTHR21496:SF23">
    <property type="entry name" value="3-PHENYLPROPIONATE_CINNAMIC ACID DIOXYGENASE FERREDOXIN SUBUNIT"/>
    <property type="match status" value="1"/>
</dbReference>
<dbReference type="CDD" id="cd03467">
    <property type="entry name" value="Rieske"/>
    <property type="match status" value="1"/>
</dbReference>
<sequence>MTTSRYHDVCAVDEVAAGSMRVVKVGATPVVLLRDSNGEFHAMRNACAHMGALLSDGRLQNKIEGEKVGDYQVSDNDHVVRCPWHSYEYDVTSGRCVGDPQVRVKTYQVTTEGGRVLIQR</sequence>
<evidence type="ECO:0000256" key="4">
    <source>
        <dbReference type="ARBA" id="ARBA00023014"/>
    </source>
</evidence>
<dbReference type="GO" id="GO:0004497">
    <property type="term" value="F:monooxygenase activity"/>
    <property type="evidence" value="ECO:0007669"/>
    <property type="project" value="UniProtKB-ARBA"/>
</dbReference>
<evidence type="ECO:0000259" key="5">
    <source>
        <dbReference type="PROSITE" id="PS51296"/>
    </source>
</evidence>
<comment type="caution">
    <text evidence="6">The sequence shown here is derived from an EMBL/GenBank/DDBJ whole genome shotgun (WGS) entry which is preliminary data.</text>
</comment>
<keyword evidence="3" id="KW-0408">Iron</keyword>
<evidence type="ECO:0000256" key="1">
    <source>
        <dbReference type="ARBA" id="ARBA00022714"/>
    </source>
</evidence>